<dbReference type="EMBL" id="CP025494">
    <property type="protein sequence ID" value="AVE03749.1"/>
    <property type="molecule type" value="Genomic_DNA"/>
</dbReference>
<dbReference type="AlphaFoldDB" id="A0A2L1J5J7"/>
<reference evidence="1 2" key="1">
    <citation type="submission" date="2017-12" db="EMBL/GenBank/DDBJ databases">
        <title>Genome sequence of Pseudomonas palleroniana MAB3.</title>
        <authorList>
            <person name="Nascimento F.X."/>
        </authorList>
    </citation>
    <scope>NUCLEOTIDE SEQUENCE [LARGE SCALE GENOMIC DNA]</scope>
    <source>
        <strain evidence="1 2">MAB3</strain>
    </source>
</reference>
<proteinExistence type="predicted"/>
<organism evidence="1 2">
    <name type="scientific">Pseudomonas palleroniana</name>
    <dbReference type="NCBI Taxonomy" id="191390"/>
    <lineage>
        <taxon>Bacteria</taxon>
        <taxon>Pseudomonadati</taxon>
        <taxon>Pseudomonadota</taxon>
        <taxon>Gammaproteobacteria</taxon>
        <taxon>Pseudomonadales</taxon>
        <taxon>Pseudomonadaceae</taxon>
        <taxon>Pseudomonas</taxon>
    </lineage>
</organism>
<name>A0A2L1J5J7_9PSED</name>
<evidence type="ECO:0000313" key="2">
    <source>
        <dbReference type="Proteomes" id="UP000237830"/>
    </source>
</evidence>
<accession>A0A2L1J5J7</accession>
<dbReference type="RefSeq" id="WP_104993677.1">
    <property type="nucleotide sequence ID" value="NZ_CP025494.1"/>
</dbReference>
<evidence type="ECO:0000313" key="1">
    <source>
        <dbReference type="EMBL" id="AVE03749.1"/>
    </source>
</evidence>
<dbReference type="Proteomes" id="UP000237830">
    <property type="component" value="Chromosome"/>
</dbReference>
<sequence length="402" mass="46130">MKAIKPKLNRLPLTTTIPLDKIYSNREVVQDDIFFKKYVRFLNGEKQALLTRMPLSDIKNGFYQRSGYGFVSIADAPPEDHVAYVIDLIRSGHRPQIYIYKNINKSSSEAYIAPDDAAVYKAYESLKIQVVPVVALETSVDLEESAYQVRHLKFKEENLGAFIDSIVAKKETGQAYSILGNDISCEHHEELDKLHAHASLVMHELKKFHTGYTSGLHYHQTLFSILYRLIENLQAIKLLIANGYYYQAVCLLRSTYEMSLDFYVDWLAPEQIGFWLQVHARVDRVGFNMAMELAHPKENSKKNKFLSEQKSYCYNFLSNVSNKASLSPLGRSFYDEVYTFSSEVVHQDFNMTEIYSVLMESPTSKTFDEEAAITLIRCLDIITAKICHRIRQDIGTVHLAQS</sequence>
<gene>
    <name evidence="1" type="ORF">CYL20_03990</name>
</gene>
<protein>
    <submittedName>
        <fullName evidence="1">Uncharacterized protein</fullName>
    </submittedName>
</protein>